<dbReference type="eggNOG" id="COG0790">
    <property type="taxonomic scope" value="Bacteria"/>
</dbReference>
<dbReference type="EMBL" id="CP009889">
    <property type="protein sequence ID" value="AIY67459.1"/>
    <property type="molecule type" value="Genomic_DNA"/>
</dbReference>
<dbReference type="InterPro" id="IPR011990">
    <property type="entry name" value="TPR-like_helical_dom_sf"/>
</dbReference>
<feature type="chain" id="PRO_5002027121" description="Sel1 repeat family protein" evidence="1">
    <location>
        <begin position="26"/>
        <end position="329"/>
    </location>
</feature>
<evidence type="ECO:0000256" key="1">
    <source>
        <dbReference type="SAM" id="SignalP"/>
    </source>
</evidence>
<evidence type="ECO:0000313" key="3">
    <source>
        <dbReference type="Proteomes" id="UP000030341"/>
    </source>
</evidence>
<dbReference type="InterPro" id="IPR006597">
    <property type="entry name" value="Sel1-like"/>
</dbReference>
<keyword evidence="1" id="KW-0732">Signal</keyword>
<dbReference type="PANTHER" id="PTHR11102:SF160">
    <property type="entry name" value="ERAD-ASSOCIATED E3 UBIQUITIN-PROTEIN LIGASE COMPONENT HRD3"/>
    <property type="match status" value="1"/>
</dbReference>
<evidence type="ECO:0000313" key="2">
    <source>
        <dbReference type="EMBL" id="AIY67459.1"/>
    </source>
</evidence>
<dbReference type="OrthoDB" id="6114904at2"/>
<reference evidence="2 3" key="1">
    <citation type="submission" date="2014-11" db="EMBL/GenBank/DDBJ databases">
        <title>Complete Genome Sequence of Pseudoalteromonas sp. Strain OCN003 Isolated from Kaneohe Bay, Oahu, Hawaii.</title>
        <authorList>
            <person name="Beurmann S."/>
            <person name="Videau P."/>
            <person name="Ushijima B."/>
            <person name="Smith A.M."/>
            <person name="Aeby G.S."/>
            <person name="Callahan S.M."/>
            <person name="Belcaid M."/>
        </authorList>
    </citation>
    <scope>NUCLEOTIDE SEQUENCE [LARGE SCALE GENOMIC DNA]</scope>
    <source>
        <strain evidence="2 3">OCN003</strain>
    </source>
</reference>
<dbReference type="SMART" id="SM00671">
    <property type="entry name" value="SEL1"/>
    <property type="match status" value="3"/>
</dbReference>
<proteinExistence type="predicted"/>
<dbReference type="AlphaFoldDB" id="A0A0A7ELE7"/>
<feature type="signal peptide" evidence="1">
    <location>
        <begin position="1"/>
        <end position="25"/>
    </location>
</feature>
<dbReference type="InterPro" id="IPR050767">
    <property type="entry name" value="Sel1_AlgK"/>
</dbReference>
<keyword evidence="3" id="KW-1185">Reference proteome</keyword>
<dbReference type="PANTHER" id="PTHR11102">
    <property type="entry name" value="SEL-1-LIKE PROTEIN"/>
    <property type="match status" value="1"/>
</dbReference>
<dbReference type="STRING" id="1348114.OM33_20770"/>
<dbReference type="Gene3D" id="1.25.40.10">
    <property type="entry name" value="Tetratricopeptide repeat domain"/>
    <property type="match status" value="1"/>
</dbReference>
<dbReference type="KEGG" id="pseo:OM33_20770"/>
<protein>
    <recommendedName>
        <fullName evidence="4">Sel1 repeat family protein</fullName>
    </recommendedName>
</protein>
<sequence length="329" mass="36780">MSKQLNAIYSFCLVVALCLSTKPNASEQLAQTPSDKLNQLIESRTKTCLSEECSKKIKQLRKYARWNEAKAQLVLGIAYLYGDGVEQNTNEALKWLIRTSRNKQPDAKRYALKTMHILEMLYRQGIGVEVNQRQADYYQKRLLKHSYGPTLHQVALNALADNPAKALDYLRLADKQKHSPSTYLLAQLYHTGNAVELNLLTAANYYEALAISNYKDSRKQLSSITKQLSKLNSSDFQQNITKFERTLGMEVITVNPNNMGSQDKLTSMLSMFKEGDGKGINKYKSTGSHLRGQRCGSTSYMCTSSDGWDDLEGTGILGRAAIPSAPSGL</sequence>
<evidence type="ECO:0008006" key="4">
    <source>
        <dbReference type="Google" id="ProtNLM"/>
    </source>
</evidence>
<dbReference type="Pfam" id="PF08238">
    <property type="entry name" value="Sel1"/>
    <property type="match status" value="3"/>
</dbReference>
<dbReference type="HOGENOM" id="CLU_876811_0_0_6"/>
<accession>A0A0A7ELE7</accession>
<organism evidence="2 3">
    <name type="scientific">Pseudoalteromonas piratica</name>
    <dbReference type="NCBI Taxonomy" id="1348114"/>
    <lineage>
        <taxon>Bacteria</taxon>
        <taxon>Pseudomonadati</taxon>
        <taxon>Pseudomonadota</taxon>
        <taxon>Gammaproteobacteria</taxon>
        <taxon>Alteromonadales</taxon>
        <taxon>Pseudoalteromonadaceae</taxon>
        <taxon>Pseudoalteromonas</taxon>
    </lineage>
</organism>
<name>A0A0A7ELE7_9GAMM</name>
<gene>
    <name evidence="2" type="ORF">OM33_20770</name>
</gene>
<dbReference type="SUPFAM" id="SSF81901">
    <property type="entry name" value="HCP-like"/>
    <property type="match status" value="1"/>
</dbReference>
<dbReference type="Proteomes" id="UP000030341">
    <property type="component" value="Chromosome 2"/>
</dbReference>